<dbReference type="Pfam" id="PF01957">
    <property type="entry name" value="NfeD"/>
    <property type="match status" value="1"/>
</dbReference>
<keyword evidence="9" id="KW-1185">Reference proteome</keyword>
<keyword evidence="3 5" id="KW-1133">Transmembrane helix</keyword>
<dbReference type="InterPro" id="IPR002810">
    <property type="entry name" value="NfeD-like_C"/>
</dbReference>
<dbReference type="STRING" id="450378.GCA_001661675_02538"/>
<protein>
    <submittedName>
        <fullName evidence="8">NfeD family protein</fullName>
    </submittedName>
</protein>
<evidence type="ECO:0000256" key="2">
    <source>
        <dbReference type="ARBA" id="ARBA00022692"/>
    </source>
</evidence>
<dbReference type="GO" id="GO:0005886">
    <property type="term" value="C:plasma membrane"/>
    <property type="evidence" value="ECO:0007669"/>
    <property type="project" value="TreeGrafter"/>
</dbReference>
<dbReference type="EMBL" id="CP060052">
    <property type="protein sequence ID" value="QNE05735.1"/>
    <property type="molecule type" value="Genomic_DNA"/>
</dbReference>
<evidence type="ECO:0000256" key="4">
    <source>
        <dbReference type="ARBA" id="ARBA00023136"/>
    </source>
</evidence>
<proteinExistence type="predicted"/>
<keyword evidence="2 5" id="KW-0812">Transmembrane</keyword>
<dbReference type="Gene3D" id="2.40.50.140">
    <property type="entry name" value="Nucleic acid-binding proteins"/>
    <property type="match status" value="1"/>
</dbReference>
<comment type="subcellular location">
    <subcellularLocation>
        <location evidence="1">Membrane</location>
        <topology evidence="1">Multi-pass membrane protein</topology>
    </subcellularLocation>
</comment>
<reference evidence="8 10" key="2">
    <citation type="submission" date="2020-08" db="EMBL/GenBank/DDBJ databases">
        <authorList>
            <person name="Liu G."/>
            <person name="Sun C."/>
        </authorList>
    </citation>
    <scope>NUCLEOTIDE SEQUENCE [LARGE SCALE GENOMIC DNA]</scope>
    <source>
        <strain evidence="8 10">OT19</strain>
    </source>
</reference>
<organism evidence="7 9">
    <name type="scientific">Croceicoccus marinus</name>
    <dbReference type="NCBI Taxonomy" id="450378"/>
    <lineage>
        <taxon>Bacteria</taxon>
        <taxon>Pseudomonadati</taxon>
        <taxon>Pseudomonadota</taxon>
        <taxon>Alphaproteobacteria</taxon>
        <taxon>Sphingomonadales</taxon>
        <taxon>Erythrobacteraceae</taxon>
        <taxon>Croceicoccus</taxon>
    </lineage>
</organism>
<dbReference type="OrthoDB" id="9810336at2"/>
<dbReference type="Proteomes" id="UP000515297">
    <property type="component" value="Chromosome"/>
</dbReference>
<reference evidence="7 9" key="1">
    <citation type="submission" date="2017-01" db="EMBL/GenBank/DDBJ databases">
        <title>Complete genome sequence of esterase-producing bacterium Croceicoccus marinus E4A9.</title>
        <authorList>
            <person name="Wu Y.-H."/>
            <person name="Cheng H."/>
            <person name="Xu L."/>
            <person name="Huo Y.-Y."/>
            <person name="Wang C.-S."/>
            <person name="Xu X.-W."/>
        </authorList>
    </citation>
    <scope>NUCLEOTIDE SEQUENCE [LARGE SCALE GENOMIC DNA]</scope>
    <source>
        <strain evidence="7 9">E4A9</strain>
    </source>
</reference>
<dbReference type="PANTHER" id="PTHR33507:SF3">
    <property type="entry name" value="INNER MEMBRANE PROTEIN YBBJ"/>
    <property type="match status" value="1"/>
</dbReference>
<evidence type="ECO:0000313" key="10">
    <source>
        <dbReference type="Proteomes" id="UP000515297"/>
    </source>
</evidence>
<evidence type="ECO:0000259" key="6">
    <source>
        <dbReference type="Pfam" id="PF01957"/>
    </source>
</evidence>
<evidence type="ECO:0000256" key="1">
    <source>
        <dbReference type="ARBA" id="ARBA00004141"/>
    </source>
</evidence>
<dbReference type="InterPro" id="IPR012340">
    <property type="entry name" value="NA-bd_OB-fold"/>
</dbReference>
<feature type="transmembrane region" description="Helical" evidence="5">
    <location>
        <begin position="30"/>
        <end position="49"/>
    </location>
</feature>
<feature type="transmembrane region" description="Helical" evidence="5">
    <location>
        <begin position="55"/>
        <end position="75"/>
    </location>
</feature>
<sequence>MGFFDGIDHVWLWLILGAVMLTAELIAPGYFLIWLGLAAFATALVAGVADVDFAIQVLTFAVFSGFSVLAARHWLTLYPIESSDPLMNDRGGRLVGESVVVSRAIEGGSGRVRHGDSEWIARGDDAPAGTRLVVTGHDGVVLLVGPPDTSHIAGSPTNSPPALP</sequence>
<feature type="transmembrane region" description="Helical" evidence="5">
    <location>
        <begin position="6"/>
        <end position="23"/>
    </location>
</feature>
<dbReference type="EMBL" id="CP019602">
    <property type="protein sequence ID" value="ARU16860.1"/>
    <property type="molecule type" value="Genomic_DNA"/>
</dbReference>
<evidence type="ECO:0000256" key="5">
    <source>
        <dbReference type="SAM" id="Phobius"/>
    </source>
</evidence>
<dbReference type="RefSeq" id="WP_066847006.1">
    <property type="nucleotide sequence ID" value="NZ_CP019602.1"/>
</dbReference>
<dbReference type="Proteomes" id="UP000195807">
    <property type="component" value="Chromosome"/>
</dbReference>
<dbReference type="KEGG" id="cman:A9D14_12645"/>
<name>A0A1Z1FDM7_9SPHN</name>
<evidence type="ECO:0000313" key="9">
    <source>
        <dbReference type="Proteomes" id="UP000195807"/>
    </source>
</evidence>
<dbReference type="AlphaFoldDB" id="A0A1Z1FDM7"/>
<dbReference type="PANTHER" id="PTHR33507">
    <property type="entry name" value="INNER MEMBRANE PROTEIN YBBJ"/>
    <property type="match status" value="1"/>
</dbReference>
<dbReference type="InterPro" id="IPR052165">
    <property type="entry name" value="Membrane_assoc_protease"/>
</dbReference>
<evidence type="ECO:0000313" key="8">
    <source>
        <dbReference type="EMBL" id="QNE05735.1"/>
    </source>
</evidence>
<evidence type="ECO:0000256" key="3">
    <source>
        <dbReference type="ARBA" id="ARBA00022989"/>
    </source>
</evidence>
<accession>A0A1Z1FDM7</accession>
<keyword evidence="4 5" id="KW-0472">Membrane</keyword>
<feature type="domain" description="NfeD-like C-terminal" evidence="6">
    <location>
        <begin position="93"/>
        <end position="146"/>
    </location>
</feature>
<evidence type="ECO:0000313" key="7">
    <source>
        <dbReference type="EMBL" id="ARU16860.1"/>
    </source>
</evidence>
<gene>
    <name evidence="7" type="ORF">A9D14_12645</name>
    <name evidence="8" type="ORF">H4O24_03380</name>
</gene>